<protein>
    <submittedName>
        <fullName evidence="5">Disease resistance protein</fullName>
    </submittedName>
</protein>
<dbReference type="InterPro" id="IPR027417">
    <property type="entry name" value="P-loop_NTPase"/>
</dbReference>
<evidence type="ECO:0000256" key="2">
    <source>
        <dbReference type="ARBA" id="ARBA00022821"/>
    </source>
</evidence>
<keyword evidence="6" id="KW-1185">Reference proteome</keyword>
<dbReference type="EMBL" id="JBANAX010000713">
    <property type="protein sequence ID" value="KAL1196040.1"/>
    <property type="molecule type" value="Genomic_DNA"/>
</dbReference>
<accession>A0ABD0ZN24</accession>
<evidence type="ECO:0000313" key="6">
    <source>
        <dbReference type="Proteomes" id="UP001558713"/>
    </source>
</evidence>
<dbReference type="Proteomes" id="UP001558713">
    <property type="component" value="Unassembled WGS sequence"/>
</dbReference>
<feature type="domain" description="NB-ARC" evidence="3">
    <location>
        <begin position="16"/>
        <end position="57"/>
    </location>
</feature>
<sequence length="208" mass="23709">MLFLDDIGEKIYLAEVGVAFTTHSQDVCAHMGVEKPMEVKCLADKDTFDLFQKRLENNTRKRSRYPLSCEMVAKNCCGLPLALNVIGETMSCKRTIQEWRHAVYVLNSYAIEFSGMEDKILPLLKYSFDSLKGEQLKSYLLYCALYPKDARIFKEKLIEYWICEGIIDGSEGLERAENKGYKIIGSLVCASLLMNQVNHNPYGIAYVC</sequence>
<name>A0ABD0ZN24_CARAN</name>
<feature type="domain" description="Disease resistance protein winged helix" evidence="4">
    <location>
        <begin position="145"/>
        <end position="198"/>
    </location>
</feature>
<dbReference type="InterPro" id="IPR036388">
    <property type="entry name" value="WH-like_DNA-bd_sf"/>
</dbReference>
<dbReference type="PANTHER" id="PTHR23155">
    <property type="entry name" value="DISEASE RESISTANCE PROTEIN RP"/>
    <property type="match status" value="1"/>
</dbReference>
<gene>
    <name evidence="5" type="ORF">V5N11_030104</name>
</gene>
<dbReference type="Gene3D" id="1.10.10.10">
    <property type="entry name" value="Winged helix-like DNA-binding domain superfamily/Winged helix DNA-binding domain"/>
    <property type="match status" value="1"/>
</dbReference>
<dbReference type="FunFam" id="1.10.10.10:FF:000322">
    <property type="entry name" value="Probable disease resistance protein At1g63360"/>
    <property type="match status" value="1"/>
</dbReference>
<dbReference type="Pfam" id="PF00931">
    <property type="entry name" value="NB-ARC"/>
    <property type="match status" value="1"/>
</dbReference>
<keyword evidence="1" id="KW-0677">Repeat</keyword>
<keyword evidence="2" id="KW-0611">Plant defense</keyword>
<dbReference type="AlphaFoldDB" id="A0ABD0ZN24"/>
<reference evidence="5 6" key="1">
    <citation type="submission" date="2024-04" db="EMBL/GenBank/DDBJ databases">
        <title>Genome assembly C_amara_ONT_v2.</title>
        <authorList>
            <person name="Yant L."/>
            <person name="Moore C."/>
            <person name="Slenker M."/>
        </authorList>
    </citation>
    <scope>NUCLEOTIDE SEQUENCE [LARGE SCALE GENOMIC DNA]</scope>
    <source>
        <tissue evidence="5">Leaf</tissue>
    </source>
</reference>
<evidence type="ECO:0000256" key="1">
    <source>
        <dbReference type="ARBA" id="ARBA00022737"/>
    </source>
</evidence>
<dbReference type="InterPro" id="IPR058922">
    <property type="entry name" value="WHD_DRP"/>
</dbReference>
<organism evidence="5 6">
    <name type="scientific">Cardamine amara subsp. amara</name>
    <dbReference type="NCBI Taxonomy" id="228776"/>
    <lineage>
        <taxon>Eukaryota</taxon>
        <taxon>Viridiplantae</taxon>
        <taxon>Streptophyta</taxon>
        <taxon>Embryophyta</taxon>
        <taxon>Tracheophyta</taxon>
        <taxon>Spermatophyta</taxon>
        <taxon>Magnoliopsida</taxon>
        <taxon>eudicotyledons</taxon>
        <taxon>Gunneridae</taxon>
        <taxon>Pentapetalae</taxon>
        <taxon>rosids</taxon>
        <taxon>malvids</taxon>
        <taxon>Brassicales</taxon>
        <taxon>Brassicaceae</taxon>
        <taxon>Cardamineae</taxon>
        <taxon>Cardamine</taxon>
    </lineage>
</organism>
<dbReference type="FunFam" id="1.10.8.430:FF:000003">
    <property type="entry name" value="Probable disease resistance protein At5g66910"/>
    <property type="match status" value="1"/>
</dbReference>
<dbReference type="InterPro" id="IPR042197">
    <property type="entry name" value="Apaf_helical"/>
</dbReference>
<comment type="caution">
    <text evidence="5">The sequence shown here is derived from an EMBL/GenBank/DDBJ whole genome shotgun (WGS) entry which is preliminary data.</text>
</comment>
<evidence type="ECO:0000313" key="5">
    <source>
        <dbReference type="EMBL" id="KAL1196040.1"/>
    </source>
</evidence>
<evidence type="ECO:0000259" key="3">
    <source>
        <dbReference type="Pfam" id="PF00931"/>
    </source>
</evidence>
<dbReference type="SUPFAM" id="SSF52540">
    <property type="entry name" value="P-loop containing nucleoside triphosphate hydrolases"/>
    <property type="match status" value="1"/>
</dbReference>
<dbReference type="PANTHER" id="PTHR23155:SF1192">
    <property type="entry name" value="DISEASE RESISTANCE PROTEIN RFL1-RELATED"/>
    <property type="match status" value="1"/>
</dbReference>
<dbReference type="Gene3D" id="1.10.8.430">
    <property type="entry name" value="Helical domain of apoptotic protease-activating factors"/>
    <property type="match status" value="1"/>
</dbReference>
<dbReference type="InterPro" id="IPR002182">
    <property type="entry name" value="NB-ARC"/>
</dbReference>
<dbReference type="GO" id="GO:0006952">
    <property type="term" value="P:defense response"/>
    <property type="evidence" value="ECO:0007669"/>
    <property type="project" value="UniProtKB-KW"/>
</dbReference>
<dbReference type="Pfam" id="PF23559">
    <property type="entry name" value="WHD_DRP"/>
    <property type="match status" value="1"/>
</dbReference>
<dbReference type="InterPro" id="IPR044974">
    <property type="entry name" value="Disease_R_plants"/>
</dbReference>
<proteinExistence type="predicted"/>
<evidence type="ECO:0000259" key="4">
    <source>
        <dbReference type="Pfam" id="PF23559"/>
    </source>
</evidence>